<keyword evidence="3" id="KW-0408">Iron</keyword>
<keyword evidence="3" id="KW-0560">Oxidoreductase</keyword>
<dbReference type="CDD" id="cd00207">
    <property type="entry name" value="fer2"/>
    <property type="match status" value="1"/>
</dbReference>
<feature type="domain" description="2Fe-2S ferredoxin-type" evidence="4">
    <location>
        <begin position="153"/>
        <end position="257"/>
    </location>
</feature>
<reference evidence="5 6" key="1">
    <citation type="submission" date="2019-03" db="EMBL/GenBank/DDBJ databases">
        <title>Genomics of glacier-inhabiting Cryobacterium strains.</title>
        <authorList>
            <person name="Liu Q."/>
            <person name="Xin Y.-H."/>
        </authorList>
    </citation>
    <scope>NUCLEOTIDE SEQUENCE [LARGE SCALE GENOMIC DNA]</scope>
    <source>
        <strain evidence="5 6">HLT2-23</strain>
    </source>
</reference>
<dbReference type="GO" id="GO:0005506">
    <property type="term" value="F:iron ion binding"/>
    <property type="evidence" value="ECO:0007669"/>
    <property type="project" value="InterPro"/>
</dbReference>
<name>A0A4R8UTD6_9MICO</name>
<dbReference type="GO" id="GO:0016705">
    <property type="term" value="F:oxidoreductase activity, acting on paired donors, with incorporation or reduction of molecular oxygen"/>
    <property type="evidence" value="ECO:0007669"/>
    <property type="project" value="InterPro"/>
</dbReference>
<dbReference type="Pfam" id="PF00067">
    <property type="entry name" value="p450"/>
    <property type="match status" value="1"/>
</dbReference>
<keyword evidence="3" id="KW-0479">Metal-binding</keyword>
<comment type="similarity">
    <text evidence="2">Belongs to the adrenodoxin/putidaredoxin family.</text>
</comment>
<comment type="similarity">
    <text evidence="1 3">Belongs to the cytochrome P450 family.</text>
</comment>
<dbReference type="PANTHER" id="PTHR46696">
    <property type="entry name" value="P450, PUTATIVE (EUROFUNG)-RELATED"/>
    <property type="match status" value="1"/>
</dbReference>
<keyword evidence="6" id="KW-1185">Reference proteome</keyword>
<dbReference type="GO" id="GO:0004497">
    <property type="term" value="F:monooxygenase activity"/>
    <property type="evidence" value="ECO:0007669"/>
    <property type="project" value="UniProtKB-KW"/>
</dbReference>
<dbReference type="GO" id="GO:0051537">
    <property type="term" value="F:2 iron, 2 sulfur cluster binding"/>
    <property type="evidence" value="ECO:0007669"/>
    <property type="project" value="InterPro"/>
</dbReference>
<dbReference type="InterPro" id="IPR002397">
    <property type="entry name" value="Cyt_P450_B"/>
</dbReference>
<dbReference type="GO" id="GO:0140647">
    <property type="term" value="P:P450-containing electron transport chain"/>
    <property type="evidence" value="ECO:0007669"/>
    <property type="project" value="InterPro"/>
</dbReference>
<dbReference type="OrthoDB" id="9799640at2"/>
<dbReference type="RefSeq" id="WP_134504036.1">
    <property type="nucleotide sequence ID" value="NZ_SOEY01000029.1"/>
</dbReference>
<dbReference type="GO" id="GO:0020037">
    <property type="term" value="F:heme binding"/>
    <property type="evidence" value="ECO:0007669"/>
    <property type="project" value="InterPro"/>
</dbReference>
<dbReference type="PROSITE" id="PS51085">
    <property type="entry name" value="2FE2S_FER_2"/>
    <property type="match status" value="1"/>
</dbReference>
<evidence type="ECO:0000259" key="4">
    <source>
        <dbReference type="PROSITE" id="PS51085"/>
    </source>
</evidence>
<dbReference type="InterPro" id="IPR018298">
    <property type="entry name" value="Adrenodoxin_Fe-S_BS"/>
</dbReference>
<dbReference type="InterPro" id="IPR001041">
    <property type="entry name" value="2Fe-2S_ferredoxin-type"/>
</dbReference>
<comment type="caution">
    <text evidence="5">The sequence shown here is derived from an EMBL/GenBank/DDBJ whole genome shotgun (WGS) entry which is preliminary data.</text>
</comment>
<dbReference type="Proteomes" id="UP000298173">
    <property type="component" value="Unassembled WGS sequence"/>
</dbReference>
<organism evidence="5 6">
    <name type="scientific">Cryobacterium glaciale</name>
    <dbReference type="NCBI Taxonomy" id="1259145"/>
    <lineage>
        <taxon>Bacteria</taxon>
        <taxon>Bacillati</taxon>
        <taxon>Actinomycetota</taxon>
        <taxon>Actinomycetes</taxon>
        <taxon>Micrococcales</taxon>
        <taxon>Microbacteriaceae</taxon>
        <taxon>Cryobacterium</taxon>
    </lineage>
</organism>
<dbReference type="PROSITE" id="PS00814">
    <property type="entry name" value="ADX"/>
    <property type="match status" value="1"/>
</dbReference>
<dbReference type="PROSITE" id="PS00086">
    <property type="entry name" value="CYTOCHROME_P450"/>
    <property type="match status" value="1"/>
</dbReference>
<dbReference type="Gene3D" id="1.10.630.10">
    <property type="entry name" value="Cytochrome P450"/>
    <property type="match status" value="1"/>
</dbReference>
<dbReference type="InterPro" id="IPR017972">
    <property type="entry name" value="Cyt_P450_CS"/>
</dbReference>
<accession>A0A4R8UTD6</accession>
<protein>
    <submittedName>
        <fullName evidence="5">Cytochrome P450</fullName>
    </submittedName>
</protein>
<proteinExistence type="inferred from homology"/>
<evidence type="ECO:0000313" key="6">
    <source>
        <dbReference type="Proteomes" id="UP000298173"/>
    </source>
</evidence>
<dbReference type="Pfam" id="PF00111">
    <property type="entry name" value="Fer2"/>
    <property type="match status" value="1"/>
</dbReference>
<dbReference type="AlphaFoldDB" id="A0A4R8UTD6"/>
<dbReference type="InterPro" id="IPR036396">
    <property type="entry name" value="Cyt_P450_sf"/>
</dbReference>
<keyword evidence="3" id="KW-0349">Heme</keyword>
<evidence type="ECO:0000256" key="2">
    <source>
        <dbReference type="ARBA" id="ARBA00010914"/>
    </source>
</evidence>
<sequence>MAALLDENPLVRTRATAEPGLWDRIFDESVRYYSPIGMITRQTTQSSVVDGFKIAANTEIGLVLAAGNRDDAVVPSPNVFNIDRPSRRQLGFGSGDHMCAGRWAAEESIGRIAVPSYTADSPHFALQTTASQKWAAGSSAATPIFRSCGVDMPIINFAYPDGSSTEIVCDSGRTLMRAALENSVPGIIGECGGQAMCATCHVYVTESDRHNLPAMSEDEEEMLESTESPRTLGSRLGCQIIMGGQLESLDVTVPPAYL</sequence>
<evidence type="ECO:0000313" key="5">
    <source>
        <dbReference type="EMBL" id="TFB70606.1"/>
    </source>
</evidence>
<dbReference type="SUPFAM" id="SSF54292">
    <property type="entry name" value="2Fe-2S ferredoxin-like"/>
    <property type="match status" value="1"/>
</dbReference>
<dbReference type="Gene3D" id="3.10.20.30">
    <property type="match status" value="1"/>
</dbReference>
<dbReference type="InterPro" id="IPR012675">
    <property type="entry name" value="Beta-grasp_dom_sf"/>
</dbReference>
<keyword evidence="3" id="KW-0503">Monooxygenase</keyword>
<evidence type="ECO:0000256" key="3">
    <source>
        <dbReference type="RuleBase" id="RU000461"/>
    </source>
</evidence>
<dbReference type="InterPro" id="IPR001128">
    <property type="entry name" value="Cyt_P450"/>
</dbReference>
<dbReference type="SUPFAM" id="SSF48264">
    <property type="entry name" value="Cytochrome P450"/>
    <property type="match status" value="1"/>
</dbReference>
<dbReference type="InterPro" id="IPR036010">
    <property type="entry name" value="2Fe-2S_ferredoxin-like_sf"/>
</dbReference>
<dbReference type="EMBL" id="SOEY01000029">
    <property type="protein sequence ID" value="TFB70606.1"/>
    <property type="molecule type" value="Genomic_DNA"/>
</dbReference>
<evidence type="ECO:0000256" key="1">
    <source>
        <dbReference type="ARBA" id="ARBA00010617"/>
    </source>
</evidence>
<gene>
    <name evidence="5" type="ORF">E3O06_14200</name>
</gene>
<dbReference type="PRINTS" id="PR00359">
    <property type="entry name" value="BP450"/>
</dbReference>
<dbReference type="PANTHER" id="PTHR46696:SF6">
    <property type="entry name" value="P450, PUTATIVE (EUROFUNG)-RELATED"/>
    <property type="match status" value="1"/>
</dbReference>